<dbReference type="InterPro" id="IPR012914">
    <property type="entry name" value="PucR_dom"/>
</dbReference>
<proteinExistence type="inferred from homology"/>
<dbReference type="PANTHER" id="PTHR33744">
    <property type="entry name" value="CARBOHYDRATE DIACID REGULATOR"/>
    <property type="match status" value="1"/>
</dbReference>
<evidence type="ECO:0000256" key="2">
    <source>
        <dbReference type="SAM" id="MobiDB-lite"/>
    </source>
</evidence>
<dbReference type="InterPro" id="IPR025736">
    <property type="entry name" value="PucR_C-HTH_dom"/>
</dbReference>
<accession>A0A2P8QFZ1</accession>
<comment type="similarity">
    <text evidence="1">Belongs to the CdaR family.</text>
</comment>
<evidence type="ECO:0000256" key="1">
    <source>
        <dbReference type="ARBA" id="ARBA00006754"/>
    </source>
</evidence>
<keyword evidence="7" id="KW-1185">Reference proteome</keyword>
<dbReference type="EMBL" id="PYBJ01000001">
    <property type="protein sequence ID" value="PSM45166.1"/>
    <property type="molecule type" value="Genomic_DNA"/>
</dbReference>
<dbReference type="Pfam" id="PF17853">
    <property type="entry name" value="GGDEF_2"/>
    <property type="match status" value="1"/>
</dbReference>
<feature type="domain" description="PucR C-terminal helix-turn-helix" evidence="4">
    <location>
        <begin position="512"/>
        <end position="570"/>
    </location>
</feature>
<dbReference type="AlphaFoldDB" id="A0A2P8QFZ1"/>
<dbReference type="InterPro" id="IPR041522">
    <property type="entry name" value="CdaR_GGDEF"/>
</dbReference>
<gene>
    <name evidence="6" type="ORF">C6Y14_03570</name>
</gene>
<dbReference type="InterPro" id="IPR051448">
    <property type="entry name" value="CdaR-like_regulators"/>
</dbReference>
<sequence>MSYTAEGPAGAAPAGRVLTVADVLALPVLAAGRPEVVAGATRLDRPVRWVHITELTDPASFLKGGELVLTTGMPLPEDPAGVRRYVDELADIGAAALVIELVRRFHRPPGPLIQACRVRGLPLVTLAEDVNFLEVTQVVHTLILGSQADAVRRTQRIHEAFTALTLRGAGPEDVVRAAAEMSGRTVVLENLVHQALICEPSGSTVDEALSGWEQRSRATRATHHGPAPRAARSETTGQGVTDPEVTGPEVAGPDVAGPEVAGPEGWLVAPVEYQGELWGRVALLPSPVPSAGFGPQDVTVLERTAMALTIARLIHATPWERTAHRSALRDLAEQRHRSPADARARLAALGLPTEGTVFLAVLMDLRTPVDGTGLEARLSQELATTGTAALVGTLAPARLGVLLALRPSQPWRSTVEQLGRSALEVDPCAVVSIGSEVMDLARTARSFREASRVAEATCPGRPLTAGRSYNELSDIGLRRLLYALREDTRVQEYAERQLGRLVDHDGRHGTDLLTTLRHYLDAAGSKTGAARLGGLSRETVYQRLRTIERLLDCDLESGERRTGLHVALTALDVLREGGETT</sequence>
<dbReference type="Pfam" id="PF07905">
    <property type="entry name" value="PucR"/>
    <property type="match status" value="1"/>
</dbReference>
<protein>
    <submittedName>
        <fullName evidence="6">PucR family transcriptional regulator</fullName>
    </submittedName>
</protein>
<dbReference type="OrthoDB" id="2973014at2"/>
<evidence type="ECO:0000259" key="4">
    <source>
        <dbReference type="Pfam" id="PF13556"/>
    </source>
</evidence>
<dbReference type="PANTHER" id="PTHR33744:SF1">
    <property type="entry name" value="DNA-BINDING TRANSCRIPTIONAL ACTIVATOR ADER"/>
    <property type="match status" value="1"/>
</dbReference>
<evidence type="ECO:0000259" key="5">
    <source>
        <dbReference type="Pfam" id="PF17853"/>
    </source>
</evidence>
<comment type="caution">
    <text evidence="6">The sequence shown here is derived from an EMBL/GenBank/DDBJ whole genome shotgun (WGS) entry which is preliminary data.</text>
</comment>
<evidence type="ECO:0000259" key="3">
    <source>
        <dbReference type="Pfam" id="PF07905"/>
    </source>
</evidence>
<dbReference type="InterPro" id="IPR042070">
    <property type="entry name" value="PucR_C-HTH_sf"/>
</dbReference>
<organism evidence="6 7">
    <name type="scientific">Streptomyces dioscori</name>
    <dbReference type="NCBI Taxonomy" id="2109333"/>
    <lineage>
        <taxon>Bacteria</taxon>
        <taxon>Bacillati</taxon>
        <taxon>Actinomycetota</taxon>
        <taxon>Actinomycetes</taxon>
        <taxon>Kitasatosporales</taxon>
        <taxon>Streptomycetaceae</taxon>
        <taxon>Streptomyces</taxon>
        <taxon>Streptomyces aurantiacus group</taxon>
    </lineage>
</organism>
<reference evidence="6 7" key="1">
    <citation type="submission" date="2018-03" db="EMBL/GenBank/DDBJ databases">
        <title>Streptomyces dioscori sp. nov., a novel endophytic actinobacterium isolated from bulbil of Dioscorea bulbifera L.</title>
        <authorList>
            <person name="Zhikuan W."/>
        </authorList>
    </citation>
    <scope>NUCLEOTIDE SEQUENCE [LARGE SCALE GENOMIC DNA]</scope>
    <source>
        <strain evidence="6 7">A217</strain>
    </source>
</reference>
<name>A0A2P8QFZ1_9ACTN</name>
<feature type="region of interest" description="Disordered" evidence="2">
    <location>
        <begin position="214"/>
        <end position="261"/>
    </location>
</feature>
<evidence type="ECO:0000313" key="6">
    <source>
        <dbReference type="EMBL" id="PSM45166.1"/>
    </source>
</evidence>
<dbReference type="Pfam" id="PF13556">
    <property type="entry name" value="HTH_30"/>
    <property type="match status" value="1"/>
</dbReference>
<evidence type="ECO:0000313" key="7">
    <source>
        <dbReference type="Proteomes" id="UP000240429"/>
    </source>
</evidence>
<dbReference type="RefSeq" id="WP_107014923.1">
    <property type="nucleotide sequence ID" value="NZ_KZ679038.1"/>
</dbReference>
<dbReference type="Gene3D" id="1.10.10.2840">
    <property type="entry name" value="PucR C-terminal helix-turn-helix domain"/>
    <property type="match status" value="1"/>
</dbReference>
<dbReference type="Proteomes" id="UP000240429">
    <property type="component" value="Unassembled WGS sequence"/>
</dbReference>
<feature type="domain" description="Purine catabolism PurC-like" evidence="3">
    <location>
        <begin position="22"/>
        <end position="143"/>
    </location>
</feature>
<feature type="domain" description="CdaR GGDEF-like" evidence="5">
    <location>
        <begin position="337"/>
        <end position="455"/>
    </location>
</feature>